<protein>
    <submittedName>
        <fullName evidence="3">Helix-turn-helix domain-containing protein</fullName>
    </submittedName>
</protein>
<evidence type="ECO:0000313" key="4">
    <source>
        <dbReference type="Proteomes" id="UP000253141"/>
    </source>
</evidence>
<reference evidence="3 4" key="1">
    <citation type="submission" date="2018-07" db="EMBL/GenBank/DDBJ databases">
        <title>Genome analysis of Runella aurantiaca.</title>
        <authorList>
            <person name="Yang X."/>
        </authorList>
    </citation>
    <scope>NUCLEOTIDE SEQUENCE [LARGE SCALE GENOMIC DNA]</scope>
    <source>
        <strain evidence="3 4">YX9</strain>
    </source>
</reference>
<comment type="caution">
    <text evidence="3">The sequence shown here is derived from an EMBL/GenBank/DDBJ whole genome shotgun (WGS) entry which is preliminary data.</text>
</comment>
<dbReference type="RefSeq" id="WP_114460431.1">
    <property type="nucleotide sequence ID" value="NZ_QPIW01000004.1"/>
</dbReference>
<dbReference type="SUPFAM" id="SSF47413">
    <property type="entry name" value="lambda repressor-like DNA-binding domains"/>
    <property type="match status" value="1"/>
</dbReference>
<dbReference type="Proteomes" id="UP000253141">
    <property type="component" value="Unassembled WGS sequence"/>
</dbReference>
<dbReference type="CDD" id="cd00093">
    <property type="entry name" value="HTH_XRE"/>
    <property type="match status" value="1"/>
</dbReference>
<dbReference type="InterPro" id="IPR050807">
    <property type="entry name" value="TransReg_Diox_bact_type"/>
</dbReference>
<organism evidence="3 4">
    <name type="scientific">Runella aurantiaca</name>
    <dbReference type="NCBI Taxonomy" id="2282308"/>
    <lineage>
        <taxon>Bacteria</taxon>
        <taxon>Pseudomonadati</taxon>
        <taxon>Bacteroidota</taxon>
        <taxon>Cytophagia</taxon>
        <taxon>Cytophagales</taxon>
        <taxon>Spirosomataceae</taxon>
        <taxon>Runella</taxon>
    </lineage>
</organism>
<dbReference type="InterPro" id="IPR001387">
    <property type="entry name" value="Cro/C1-type_HTH"/>
</dbReference>
<evidence type="ECO:0000313" key="3">
    <source>
        <dbReference type="EMBL" id="RDB06530.1"/>
    </source>
</evidence>
<dbReference type="Pfam" id="PF01381">
    <property type="entry name" value="HTH_3"/>
    <property type="match status" value="1"/>
</dbReference>
<accession>A0A369ICD4</accession>
<keyword evidence="4" id="KW-1185">Reference proteome</keyword>
<dbReference type="Gene3D" id="1.10.260.40">
    <property type="entry name" value="lambda repressor-like DNA-binding domains"/>
    <property type="match status" value="1"/>
</dbReference>
<dbReference type="EMBL" id="QPIW01000004">
    <property type="protein sequence ID" value="RDB06530.1"/>
    <property type="molecule type" value="Genomic_DNA"/>
</dbReference>
<dbReference type="GO" id="GO:0003677">
    <property type="term" value="F:DNA binding"/>
    <property type="evidence" value="ECO:0007669"/>
    <property type="project" value="UniProtKB-KW"/>
</dbReference>
<dbReference type="PROSITE" id="PS50943">
    <property type="entry name" value="HTH_CROC1"/>
    <property type="match status" value="1"/>
</dbReference>
<dbReference type="GO" id="GO:0005829">
    <property type="term" value="C:cytosol"/>
    <property type="evidence" value="ECO:0007669"/>
    <property type="project" value="TreeGrafter"/>
</dbReference>
<evidence type="ECO:0000259" key="2">
    <source>
        <dbReference type="PROSITE" id="PS50943"/>
    </source>
</evidence>
<dbReference type="AlphaFoldDB" id="A0A369ICD4"/>
<name>A0A369ICD4_9BACT</name>
<feature type="domain" description="HTH cro/C1-type" evidence="2">
    <location>
        <begin position="7"/>
        <end position="61"/>
    </location>
</feature>
<keyword evidence="1" id="KW-0238">DNA-binding</keyword>
<dbReference type="InterPro" id="IPR010982">
    <property type="entry name" value="Lambda_DNA-bd_dom_sf"/>
</dbReference>
<dbReference type="SMART" id="SM00530">
    <property type="entry name" value="HTH_XRE"/>
    <property type="match status" value="1"/>
</dbReference>
<dbReference type="GO" id="GO:0003700">
    <property type="term" value="F:DNA-binding transcription factor activity"/>
    <property type="evidence" value="ECO:0007669"/>
    <property type="project" value="TreeGrafter"/>
</dbReference>
<dbReference type="PANTHER" id="PTHR46797:SF1">
    <property type="entry name" value="METHYLPHOSPHONATE SYNTHASE"/>
    <property type="match status" value="1"/>
</dbReference>
<dbReference type="PANTHER" id="PTHR46797">
    <property type="entry name" value="HTH-TYPE TRANSCRIPTIONAL REGULATOR"/>
    <property type="match status" value="1"/>
</dbReference>
<sequence>MEVFDRIAQIRNEKNLSQYDMAERLNIGQSAYFQIEKGKTALTVSRLYQIAEILGVSVSVLLGEKIGDNASSDSEYIKTLEKKYEIMHSVLGILTDDHNKMIDIHNEEDKTNKRLSAIESKVNELITSQRELIELIKKQMP</sequence>
<dbReference type="OrthoDB" id="955486at2"/>
<evidence type="ECO:0000256" key="1">
    <source>
        <dbReference type="ARBA" id="ARBA00023125"/>
    </source>
</evidence>
<proteinExistence type="predicted"/>
<gene>
    <name evidence="3" type="ORF">DVG78_07235</name>
</gene>